<feature type="domain" description="Bacterial Ig" evidence="2">
    <location>
        <begin position="177"/>
        <end position="257"/>
    </location>
</feature>
<feature type="region of interest" description="Disordered" evidence="1">
    <location>
        <begin position="152"/>
        <end position="198"/>
    </location>
</feature>
<feature type="domain" description="Bacterial Ig" evidence="2">
    <location>
        <begin position="873"/>
        <end position="952"/>
    </location>
</feature>
<dbReference type="Pfam" id="PF22783">
    <property type="entry name" value="BapA_N"/>
    <property type="match status" value="1"/>
</dbReference>
<reference evidence="4" key="2">
    <citation type="journal article" date="2022" name="Syst. Appl. Microbiol.">
        <title>Physiological and genomic characterisation of Luteimonas fraxinea sp. nov., a bacterial species associated with trees tolerant to ash dieback.</title>
        <authorList>
            <person name="Ulrich K."/>
            <person name="Becker R."/>
            <person name="Behrendt U."/>
            <person name="Kube M."/>
            <person name="Schneck V."/>
            <person name="Ulrich A."/>
        </authorList>
    </citation>
    <scope>NUCLEOTIDE SEQUENCE</scope>
    <source>
        <strain evidence="4">A1P009</strain>
    </source>
</reference>
<feature type="domain" description="Bacterial Ig" evidence="2">
    <location>
        <begin position="438"/>
        <end position="518"/>
    </location>
</feature>
<evidence type="ECO:0000256" key="1">
    <source>
        <dbReference type="SAM" id="MobiDB-lite"/>
    </source>
</evidence>
<feature type="domain" description="Bacterial Ig" evidence="2">
    <location>
        <begin position="351"/>
        <end position="431"/>
    </location>
</feature>
<evidence type="ECO:0000313" key="5">
    <source>
        <dbReference type="Proteomes" id="UP001430360"/>
    </source>
</evidence>
<dbReference type="Proteomes" id="UP001430360">
    <property type="component" value="Unassembled WGS sequence"/>
</dbReference>
<feature type="domain" description="Bacterial Ig" evidence="2">
    <location>
        <begin position="525"/>
        <end position="605"/>
    </location>
</feature>
<feature type="region of interest" description="Disordered" evidence="1">
    <location>
        <begin position="1560"/>
        <end position="1581"/>
    </location>
</feature>
<dbReference type="Pfam" id="PF17936">
    <property type="entry name" value="Big_6"/>
    <property type="match status" value="18"/>
</dbReference>
<feature type="domain" description="Bacterial Ig" evidence="2">
    <location>
        <begin position="958"/>
        <end position="1039"/>
    </location>
</feature>
<comment type="caution">
    <text evidence="4">The sequence shown here is derived from an EMBL/GenBank/DDBJ whole genome shotgun (WGS) entry which is preliminary data.</text>
</comment>
<gene>
    <name evidence="4" type="ORF">LTT95_04145</name>
</gene>
<dbReference type="NCBIfam" id="NF045619">
    <property type="entry name" value="adhes_GNV_Cterm"/>
    <property type="match status" value="1"/>
</dbReference>
<feature type="domain" description="Bacterial Ig" evidence="2">
    <location>
        <begin position="699"/>
        <end position="779"/>
    </location>
</feature>
<feature type="compositionally biased region" description="Pro residues" evidence="1">
    <location>
        <begin position="164"/>
        <end position="179"/>
    </location>
</feature>
<dbReference type="RefSeq" id="WP_232134600.1">
    <property type="nucleotide sequence ID" value="NZ_CP089507.1"/>
</dbReference>
<name>A0ABS8UB87_9GAMM</name>
<feature type="compositionally biased region" description="Gly residues" evidence="1">
    <location>
        <begin position="152"/>
        <end position="161"/>
    </location>
</feature>
<feature type="compositionally biased region" description="Polar residues" evidence="1">
    <location>
        <begin position="183"/>
        <end position="193"/>
    </location>
</feature>
<feature type="domain" description="Bacterial Ig" evidence="2">
    <location>
        <begin position="263"/>
        <end position="344"/>
    </location>
</feature>
<dbReference type="EMBL" id="JAJQKU010000001">
    <property type="protein sequence ID" value="MCD9096125.1"/>
    <property type="molecule type" value="Genomic_DNA"/>
</dbReference>
<dbReference type="NCBIfam" id="NF033677">
    <property type="entry name" value="biofilm_BapA_N"/>
    <property type="match status" value="1"/>
</dbReference>
<feature type="domain" description="Bacterial Ig" evidence="2">
    <location>
        <begin position="1479"/>
        <end position="1559"/>
    </location>
</feature>
<feature type="domain" description="Bacterial Ig" evidence="2">
    <location>
        <begin position="1132"/>
        <end position="1213"/>
    </location>
</feature>
<dbReference type="NCBIfam" id="NF033510">
    <property type="entry name" value="Ca_tandemer"/>
    <property type="match status" value="18"/>
</dbReference>
<feature type="domain" description="Bacterial Ig" evidence="2">
    <location>
        <begin position="1306"/>
        <end position="1387"/>
    </location>
</feature>
<dbReference type="InterPro" id="IPR041498">
    <property type="entry name" value="Big_6"/>
</dbReference>
<feature type="domain" description="Bacterial Ig" evidence="2">
    <location>
        <begin position="1219"/>
        <end position="1300"/>
    </location>
</feature>
<evidence type="ECO:0000313" key="4">
    <source>
        <dbReference type="EMBL" id="MCD9096125.1"/>
    </source>
</evidence>
<evidence type="ECO:0000259" key="3">
    <source>
        <dbReference type="Pfam" id="PF22783"/>
    </source>
</evidence>
<dbReference type="InterPro" id="IPR048051">
    <property type="entry name" value="BapA-like_prefix-like"/>
</dbReference>
<feature type="domain" description="Bacterial Ig" evidence="2">
    <location>
        <begin position="1393"/>
        <end position="1472"/>
    </location>
</feature>
<proteinExistence type="predicted"/>
<dbReference type="PROSITE" id="PS50890">
    <property type="entry name" value="PUA"/>
    <property type="match status" value="7"/>
</dbReference>
<feature type="domain" description="Bacterial Ig" evidence="2">
    <location>
        <begin position="1566"/>
        <end position="1647"/>
    </location>
</feature>
<protein>
    <submittedName>
        <fullName evidence="4">Ig-like domain-containing protein</fullName>
    </submittedName>
</protein>
<feature type="domain" description="Biofilm-associated protein BapA-like prefix-like" evidence="3">
    <location>
        <begin position="6"/>
        <end position="97"/>
    </location>
</feature>
<feature type="domain" description="Bacterial Ig" evidence="2">
    <location>
        <begin position="1653"/>
        <end position="1733"/>
    </location>
</feature>
<feature type="region of interest" description="Disordered" evidence="1">
    <location>
        <begin position="1634"/>
        <end position="1676"/>
    </location>
</feature>
<evidence type="ECO:0000259" key="2">
    <source>
        <dbReference type="Pfam" id="PF17936"/>
    </source>
</evidence>
<dbReference type="InterPro" id="IPR013783">
    <property type="entry name" value="Ig-like_fold"/>
</dbReference>
<feature type="domain" description="Bacterial Ig" evidence="2">
    <location>
        <begin position="785"/>
        <end position="866"/>
    </location>
</feature>
<feature type="domain" description="Bacterial Ig" evidence="2">
    <location>
        <begin position="612"/>
        <end position="692"/>
    </location>
</feature>
<dbReference type="InterPro" id="IPR055014">
    <property type="entry name" value="BapA_Bap-like_C"/>
</dbReference>
<keyword evidence="5" id="KW-1185">Reference proteome</keyword>
<reference evidence="4" key="1">
    <citation type="submission" date="2021-12" db="EMBL/GenBank/DDBJ databases">
        <authorList>
            <person name="Ulrich A."/>
        </authorList>
    </citation>
    <scope>NUCLEOTIDE SEQUENCE</scope>
    <source>
        <strain evidence="4">A1P009</strain>
    </source>
</reference>
<organism evidence="4 5">
    <name type="scientific">Luteimonas fraxinea</name>
    <dbReference type="NCBI Taxonomy" id="2901869"/>
    <lineage>
        <taxon>Bacteria</taxon>
        <taxon>Pseudomonadati</taxon>
        <taxon>Pseudomonadota</taxon>
        <taxon>Gammaproteobacteria</taxon>
        <taxon>Lysobacterales</taxon>
        <taxon>Lysobacteraceae</taxon>
        <taxon>Luteimonas</taxon>
    </lineage>
</organism>
<feature type="domain" description="Bacterial Ig" evidence="2">
    <location>
        <begin position="1045"/>
        <end position="1126"/>
    </location>
</feature>
<dbReference type="Gene3D" id="2.60.40.10">
    <property type="entry name" value="Immunoglobulins"/>
    <property type="match status" value="18"/>
</dbReference>
<accession>A0ABS8UB87</accession>
<sequence length="2354" mass="230758">MVSTATVVVKATGATREVPTSAPIVLDAASTVRLQIDPDNVRTISRAGVEGRDLVIVLDDGTQIVVSNYFVADDAGTLSELVLEDATGAQWWLRDDPDTGGFMLVGSETIPVASALTASDGAAVVAAGEGGPSALAIGLGVGALALGAAAAGGGGGGGSGGTTPTPPAPPPPDTTPPARPTAQINATGSTVSGTAEPASNVRVYDAGGNVIGSARADGSGNYTITLNPPRVAGEQLTVTATDAAGNESAPIGLTAPDLTDNDAPDAPTAVINAAGDAVSGTAEAGATVNVYDADGNVIGTGVAGADGRYTIALDPPLVAGEALTVTATDAAGNESAPVSLNAPDLTDTIPPDAPTAVINAAGDTVSGSAEVGATVNVYDADGNVIGTGIVGTDGRYTIALDPPLIAGEALTVTATDAAGNESDPIALTAPDLTDVVPPDAPTAVINGTGDAVSGTAEVGATVNVYDADGNVIGTGVAGTDGRYTIGLDPALTAGEALTVTATDAAGNESAPIALTAPDLTDIIPPDAPTAVINGAGDAVSGTAEVGATVNVYDADGNVIGTGIAGTDGRYTIALDPALIAGEALTVTATDAAGNESAPIALTAPDLTDVIPPDAPTAVINGTGDAVSGTAEVGATVNVYDADGNVIGTGVAGTDGRYSIGLDPALTAGEVLTVTATDAAGNESAPIELTAPDLTDIIPPDAPTAVINGTGDAVSGTAEVGATVNVYDVDGNVIGTGIAGTDGRYTIALAPPLIAGEALTVTATDASGNESAPIALTAPDLTDITAPEPPTAAISAAGDAVTGTAEIGSTVNVYDADGNVIGTGVAGTNGRYTIALDPPLIAGEVLTVTASDAAGNESGPTSVTAPDLSDVDVPASPTAAVSAAGDSVSGNAEAGATVTVYDADGNVLGTIDAGLDGAYTIPLDPPLTAGEQLSVTATNAGGESYPTTIFAPDLTDTDAPDAPTAVINDGGDTVSGLAEAGATVEVRNAAGDLLGTGAAGTDGRYSITLDPPLTAGEQLLVTAIDGAGNVSDPTALTAPDLTDVDAPAAPSAVINDTGDTVSGLAEAGARVEVRSAAGDLLGSGTAGTDGRYTITLDPPLTAGEQLLVTAIDGAGNVSDPTALTAPDLTDVDAPAAPSAAINDTGDTVTGLAEAGATVEVRNAAGDLLGSGAAGTDGRYTIALDPPLTAGEQLLVTAIDGAGNISDPTALTAPDLTDVEAPAAPSAVINDTGDTVSGLAEAGARVEVRNTAGDLLGFGAAGTDGRYSITLDPPLTAGEQLLVTAIDGAGNISDPTAVTAPDLTDVDAPAAPSAAINDTGDTVSGLAEAGATVEVRNAAGDLLGSGAAGTDGRYTITLDPPLIAGEQLLVTAIDGAGNVSDPTALTAPDLTDVDAPPAPTAAINDAGDTVSGQAEAGSTVTVSVGDVVVGTAVAGTGGAYTIGLAPPLTAGEQLSVTATDAAGNVSDPTLITAPVIIDEEAPLPPTATISDDGATVSGNAEALSTVRVYAVGGGLLGTATADADGAYSISLTPPLIAGEALEVTATDAAGNESDPTALVAPVVPDTEAPPPPTASISGDGVTVSGTAEPDSTVRVYNAAGSELGMATATAAGAYSITLDPPLTAGEQLTVTATDAAGNESDETPLQAPDLSDNEAPLPPTASISAEGDVVSGTAEEGSTVTVRDLDNNVLGSIVAGPGGSYSITLTPPLTGGERLSVTATDLAGNVSDPTLLNAPNLSDDIIAYDDIVSANLDLQPATENVALGSVGYLALVSLSALNLQATVLGTANVSFSVEQGHSLDAVFDYSALLSLGVLGNYQVVVQRWDGTQWTGVGGTGQATLLELNLLTGVARAEAPDLGPGEYRAFMTFNGIGVGVLGALSVGGVESDFTVIADVDGTAVSGNVVTDGAGDVVTPTTAVQSVNGQAVEATATTVVGAYGVLTIDSTGAYTYVPNELAGNIGQVDQFTYTLFDSVTGNTSTATLYVRIDSADVNLTWDDAAPGAPATFDFAATGDNGTAGVEFANVTGDLYDASANLVLTLFNPVRTYSSQAFTVTDNMDVSGTASVNMLASVLSNGSLALQQQTTTGAWVNVAVVNYNLLLAVLGPVATIDLATLDLGAGTYRFRASVGGLVGVNANVNIDVNATYLDQFEVASVDNATGNLLANDVPGSSFTQLQVFNSATGTYVDVDGGATVTIQGQYGSLTVDAGGNYVYSPAENVGHFNQPVSETFEYRLLHPTGQFSDGELVVTVEPGGAGVLASADTFDLESLAAEDAQAVFDAEAGDGTSSDYDVSSLFETMGNEAPLFVRGAGDEVIALDAPRVSEFASAPMWEVEYGVPLRQEDDTDTLLLQHSTSAL</sequence>